<dbReference type="RefSeq" id="WP_344601946.1">
    <property type="nucleotide sequence ID" value="NZ_BAAAHE010000007.1"/>
</dbReference>
<proteinExistence type="predicted"/>
<dbReference type="Proteomes" id="UP001500957">
    <property type="component" value="Unassembled WGS sequence"/>
</dbReference>
<dbReference type="InterPro" id="IPR050641">
    <property type="entry name" value="RIFMO-like"/>
</dbReference>
<dbReference type="PANTHER" id="PTHR43004:SF19">
    <property type="entry name" value="BINDING MONOOXYGENASE, PUTATIVE (JCVI)-RELATED"/>
    <property type="match status" value="1"/>
</dbReference>
<evidence type="ECO:0000256" key="1">
    <source>
        <dbReference type="ARBA" id="ARBA00001974"/>
    </source>
</evidence>
<keyword evidence="6" id="KW-1185">Reference proteome</keyword>
<gene>
    <name evidence="5" type="ORF">GCM10009547_08480</name>
</gene>
<organism evidence="5 6">
    <name type="scientific">Sporichthya brevicatena</name>
    <dbReference type="NCBI Taxonomy" id="171442"/>
    <lineage>
        <taxon>Bacteria</taxon>
        <taxon>Bacillati</taxon>
        <taxon>Actinomycetota</taxon>
        <taxon>Actinomycetes</taxon>
        <taxon>Sporichthyales</taxon>
        <taxon>Sporichthyaceae</taxon>
        <taxon>Sporichthya</taxon>
    </lineage>
</organism>
<dbReference type="Gene3D" id="3.50.50.60">
    <property type="entry name" value="FAD/NAD(P)-binding domain"/>
    <property type="match status" value="2"/>
</dbReference>
<dbReference type="Pfam" id="PF21274">
    <property type="entry name" value="Rng_hyd_C"/>
    <property type="match status" value="1"/>
</dbReference>
<dbReference type="InterPro" id="IPR002938">
    <property type="entry name" value="FAD-bd"/>
</dbReference>
<dbReference type="InterPro" id="IPR036188">
    <property type="entry name" value="FAD/NAD-bd_sf"/>
</dbReference>
<dbReference type="SUPFAM" id="SSF51905">
    <property type="entry name" value="FAD/NAD(P)-binding domain"/>
    <property type="match status" value="1"/>
</dbReference>
<evidence type="ECO:0000256" key="3">
    <source>
        <dbReference type="ARBA" id="ARBA00022827"/>
    </source>
</evidence>
<comment type="caution">
    <text evidence="5">The sequence shown here is derived from an EMBL/GenBank/DDBJ whole genome shotgun (WGS) entry which is preliminary data.</text>
</comment>
<evidence type="ECO:0000259" key="4">
    <source>
        <dbReference type="Pfam" id="PF01494"/>
    </source>
</evidence>
<dbReference type="Pfam" id="PF01494">
    <property type="entry name" value="FAD_binding_3"/>
    <property type="match status" value="1"/>
</dbReference>
<name>A0ABN1GCT9_9ACTN</name>
<protein>
    <recommendedName>
        <fullName evidence="4">FAD-binding domain-containing protein</fullName>
    </recommendedName>
</protein>
<accession>A0ABN1GCT9</accession>
<evidence type="ECO:0000313" key="5">
    <source>
        <dbReference type="EMBL" id="GAA0608810.1"/>
    </source>
</evidence>
<feature type="domain" description="FAD-binding" evidence="4">
    <location>
        <begin position="143"/>
        <end position="204"/>
    </location>
</feature>
<dbReference type="EMBL" id="BAAAHE010000007">
    <property type="protein sequence ID" value="GAA0608810.1"/>
    <property type="molecule type" value="Genomic_DNA"/>
</dbReference>
<reference evidence="5 6" key="1">
    <citation type="journal article" date="2019" name="Int. J. Syst. Evol. Microbiol.">
        <title>The Global Catalogue of Microorganisms (GCM) 10K type strain sequencing project: providing services to taxonomists for standard genome sequencing and annotation.</title>
        <authorList>
            <consortium name="The Broad Institute Genomics Platform"/>
            <consortium name="The Broad Institute Genome Sequencing Center for Infectious Disease"/>
            <person name="Wu L."/>
            <person name="Ma J."/>
        </authorList>
    </citation>
    <scope>NUCLEOTIDE SEQUENCE [LARGE SCALE GENOMIC DNA]</scope>
    <source>
        <strain evidence="5 6">JCM 10671</strain>
    </source>
</reference>
<dbReference type="PANTHER" id="PTHR43004">
    <property type="entry name" value="TRK SYSTEM POTASSIUM UPTAKE PROTEIN"/>
    <property type="match status" value="1"/>
</dbReference>
<sequence>MNSPGGVVVVGINPVGRTTALLLARWGIPVLLLDADPQCAAAGSGPIRPHPDTLDIWACVGGEGIPADRPEAVLDALLDREERIEVRPGYQVTGIRQDAGSVVLTCASELGRSEIEVEHVVIATEPCLTALREALGETPDDALRMCVGRVLLAGDAADLGAPSRAPGLDAGVADAENAAWKLAAVLHEWAPLELLETYHDERHAPRPETLVPDAPVGDPARPAVTRFRQLVRDGFLVLTVDQDVDAAAVSAAVQAPVRVLAAADLTGGDDVLAALGAKPGEAWVIRPDGHVAAVVPGEADAVTAALRRALAL</sequence>
<evidence type="ECO:0000313" key="6">
    <source>
        <dbReference type="Proteomes" id="UP001500957"/>
    </source>
</evidence>
<keyword evidence="2" id="KW-0285">Flavoprotein</keyword>
<dbReference type="Gene3D" id="3.40.30.120">
    <property type="match status" value="1"/>
</dbReference>
<keyword evidence="3" id="KW-0274">FAD</keyword>
<comment type="cofactor">
    <cofactor evidence="1">
        <name>FAD</name>
        <dbReference type="ChEBI" id="CHEBI:57692"/>
    </cofactor>
</comment>
<evidence type="ECO:0000256" key="2">
    <source>
        <dbReference type="ARBA" id="ARBA00022630"/>
    </source>
</evidence>